<dbReference type="PANTHER" id="PTHR41251">
    <property type="entry name" value="NON-HOMOLOGOUS END JOINING PROTEIN KU"/>
    <property type="match status" value="1"/>
</dbReference>
<proteinExistence type="predicted"/>
<keyword evidence="5" id="KW-1185">Reference proteome</keyword>
<dbReference type="GO" id="GO:0003690">
    <property type="term" value="F:double-stranded DNA binding"/>
    <property type="evidence" value="ECO:0007669"/>
    <property type="project" value="TreeGrafter"/>
</dbReference>
<dbReference type="InterPro" id="IPR006164">
    <property type="entry name" value="DNA_bd_Ku70/Ku80"/>
</dbReference>
<dbReference type="GO" id="GO:0006303">
    <property type="term" value="P:double-strand break repair via nonhomologous end joining"/>
    <property type="evidence" value="ECO:0007669"/>
    <property type="project" value="InterPro"/>
</dbReference>
<dbReference type="Proteomes" id="UP000053859">
    <property type="component" value="Unassembled WGS sequence"/>
</dbReference>
<feature type="domain" description="Ku" evidence="3">
    <location>
        <begin position="11"/>
        <end position="102"/>
    </location>
</feature>
<dbReference type="SUPFAM" id="SSF100939">
    <property type="entry name" value="SPOC domain-like"/>
    <property type="match status" value="1"/>
</dbReference>
<dbReference type="PATRIC" id="fig|146537.3.peg.1034"/>
<accession>A0A0K8PEE9</accession>
<evidence type="ECO:0000259" key="3">
    <source>
        <dbReference type="Pfam" id="PF02735"/>
    </source>
</evidence>
<dbReference type="GO" id="GO:0006310">
    <property type="term" value="P:DNA recombination"/>
    <property type="evidence" value="ECO:0007669"/>
    <property type="project" value="UniProtKB-KW"/>
</dbReference>
<dbReference type="EMBL" id="DF968208">
    <property type="protein sequence ID" value="GAP46245.1"/>
    <property type="molecule type" value="Genomic_DNA"/>
</dbReference>
<dbReference type="InterPro" id="IPR016194">
    <property type="entry name" value="SPOC-like_C_dom_sf"/>
</dbReference>
<evidence type="ECO:0000313" key="4">
    <source>
        <dbReference type="EMBL" id="GAP46245.1"/>
    </source>
</evidence>
<gene>
    <name evidence="4" type="ORF">SAZU_0982</name>
</gene>
<dbReference type="AlphaFoldDB" id="A0A0K8PEE9"/>
<name>A0A0K8PEE9_STRAJ</name>
<evidence type="ECO:0000313" key="5">
    <source>
        <dbReference type="Proteomes" id="UP000053859"/>
    </source>
</evidence>
<dbReference type="Pfam" id="PF02735">
    <property type="entry name" value="Ku"/>
    <property type="match status" value="1"/>
</dbReference>
<keyword evidence="2" id="KW-0233">DNA recombination</keyword>
<dbReference type="InterPro" id="IPR009187">
    <property type="entry name" value="Prok_Ku"/>
</dbReference>
<protein>
    <submittedName>
        <fullName evidence="4">Ku70/Ku80 protein</fullName>
    </submittedName>
</protein>
<dbReference type="PANTHER" id="PTHR41251:SF1">
    <property type="entry name" value="NON-HOMOLOGOUS END JOINING PROTEIN KU"/>
    <property type="match status" value="1"/>
</dbReference>
<dbReference type="Gene3D" id="2.40.290.10">
    <property type="match status" value="1"/>
</dbReference>
<keyword evidence="1" id="KW-0238">DNA-binding</keyword>
<evidence type="ECO:0000256" key="2">
    <source>
        <dbReference type="ARBA" id="ARBA00023172"/>
    </source>
</evidence>
<organism evidence="4 5">
    <name type="scientific">Streptomyces azureus</name>
    <dbReference type="NCBI Taxonomy" id="146537"/>
    <lineage>
        <taxon>Bacteria</taxon>
        <taxon>Bacillati</taxon>
        <taxon>Actinomycetota</taxon>
        <taxon>Actinomycetes</taxon>
        <taxon>Kitasatosporales</taxon>
        <taxon>Streptomycetaceae</taxon>
        <taxon>Streptomyces</taxon>
    </lineage>
</organism>
<sequence>MSRNIWSGAISFGSVTVPITVASATEDHWIRFHQYHLEDMGRVRVRKYCEIEDREVDQGYQLTKERVIPISDEELRDLPLPTAKAKAIEIVAFVPLDSVDPLKIGESWGWPTRCVRTHT</sequence>
<dbReference type="OrthoDB" id="9795084at2"/>
<reference evidence="4" key="1">
    <citation type="journal article" date="2015" name="Genome Announc.">
        <title>Draft Genome Sequence of Thiostrepton-Producing Streptomyces azureus ATCC 14921.</title>
        <authorList>
            <person name="Sakihara K."/>
            <person name="Maeda J."/>
            <person name="Tashiro K."/>
            <person name="Fujino Y."/>
            <person name="Kuhara S."/>
            <person name="Ohshima T."/>
            <person name="Ogata S."/>
            <person name="Doi K."/>
        </authorList>
    </citation>
    <scope>NUCLEOTIDE SEQUENCE [LARGE SCALE GENOMIC DNA]</scope>
    <source>
        <strain evidence="4">ATCC14921</strain>
    </source>
</reference>
<evidence type="ECO:0000256" key="1">
    <source>
        <dbReference type="ARBA" id="ARBA00023125"/>
    </source>
</evidence>